<evidence type="ECO:0000256" key="1">
    <source>
        <dbReference type="SAM" id="Phobius"/>
    </source>
</evidence>
<dbReference type="EMBL" id="JBIAQY010000010">
    <property type="protein sequence ID" value="MFF3571448.1"/>
    <property type="molecule type" value="Genomic_DNA"/>
</dbReference>
<evidence type="ECO:0000313" key="2">
    <source>
        <dbReference type="EMBL" id="MFF3571448.1"/>
    </source>
</evidence>
<reference evidence="2 3" key="1">
    <citation type="submission" date="2024-10" db="EMBL/GenBank/DDBJ databases">
        <title>The Natural Products Discovery Center: Release of the First 8490 Sequenced Strains for Exploring Actinobacteria Biosynthetic Diversity.</title>
        <authorList>
            <person name="Kalkreuter E."/>
            <person name="Kautsar S.A."/>
            <person name="Yang D."/>
            <person name="Bader C.D."/>
            <person name="Teijaro C.N."/>
            <person name="Fluegel L."/>
            <person name="Davis C.M."/>
            <person name="Simpson J.R."/>
            <person name="Lauterbach L."/>
            <person name="Steele A.D."/>
            <person name="Gui C."/>
            <person name="Meng S."/>
            <person name="Li G."/>
            <person name="Viehrig K."/>
            <person name="Ye F."/>
            <person name="Su P."/>
            <person name="Kiefer A.F."/>
            <person name="Nichols A."/>
            <person name="Cepeda A.J."/>
            <person name="Yan W."/>
            <person name="Fan B."/>
            <person name="Jiang Y."/>
            <person name="Adhikari A."/>
            <person name="Zheng C.-J."/>
            <person name="Schuster L."/>
            <person name="Cowan T.M."/>
            <person name="Smanski M.J."/>
            <person name="Chevrette M.G."/>
            <person name="De Carvalho L.P.S."/>
            <person name="Shen B."/>
        </authorList>
    </citation>
    <scope>NUCLEOTIDE SEQUENCE [LARGE SCALE GENOMIC DNA]</scope>
    <source>
        <strain evidence="2 3">NPDC002593</strain>
    </source>
</reference>
<gene>
    <name evidence="2" type="ORF">ACFYXQ_27080</name>
</gene>
<name>A0ABW6S758_9NOCA</name>
<dbReference type="Proteomes" id="UP001601992">
    <property type="component" value="Unassembled WGS sequence"/>
</dbReference>
<protein>
    <recommendedName>
        <fullName evidence="4">Major facilitator superfamily (MFS) profile domain-containing protein</fullName>
    </recommendedName>
</protein>
<dbReference type="SUPFAM" id="SSF103473">
    <property type="entry name" value="MFS general substrate transporter"/>
    <property type="match status" value="1"/>
</dbReference>
<feature type="transmembrane region" description="Helical" evidence="1">
    <location>
        <begin position="29"/>
        <end position="48"/>
    </location>
</feature>
<keyword evidence="1" id="KW-0812">Transmembrane</keyword>
<dbReference type="Gene3D" id="1.20.1250.20">
    <property type="entry name" value="MFS general substrate transporter like domains"/>
    <property type="match status" value="1"/>
</dbReference>
<keyword evidence="1" id="KW-1133">Transmembrane helix</keyword>
<dbReference type="RefSeq" id="WP_169541896.1">
    <property type="nucleotide sequence ID" value="NZ_JBIAQY010000010.1"/>
</dbReference>
<evidence type="ECO:0000313" key="3">
    <source>
        <dbReference type="Proteomes" id="UP001601992"/>
    </source>
</evidence>
<evidence type="ECO:0008006" key="4">
    <source>
        <dbReference type="Google" id="ProtNLM"/>
    </source>
</evidence>
<keyword evidence="1" id="KW-0472">Membrane</keyword>
<dbReference type="InterPro" id="IPR036259">
    <property type="entry name" value="MFS_trans_sf"/>
</dbReference>
<organism evidence="2 3">
    <name type="scientific">Nocardia jiangxiensis</name>
    <dbReference type="NCBI Taxonomy" id="282685"/>
    <lineage>
        <taxon>Bacteria</taxon>
        <taxon>Bacillati</taxon>
        <taxon>Actinomycetota</taxon>
        <taxon>Actinomycetes</taxon>
        <taxon>Mycobacteriales</taxon>
        <taxon>Nocardiaceae</taxon>
        <taxon>Nocardia</taxon>
    </lineage>
</organism>
<proteinExistence type="predicted"/>
<accession>A0ABW6S758</accession>
<keyword evidence="3" id="KW-1185">Reference proteome</keyword>
<sequence length="65" mass="6669">MATTAFNVGAVLGPFAAGPLVDRTDRPATALWCSAAFTAAAVGVVLVGHRRRATSEAGQVRAETR</sequence>
<comment type="caution">
    <text evidence="2">The sequence shown here is derived from an EMBL/GenBank/DDBJ whole genome shotgun (WGS) entry which is preliminary data.</text>
</comment>